<dbReference type="PROSITE" id="PS50026">
    <property type="entry name" value="EGF_3"/>
    <property type="match status" value="1"/>
</dbReference>
<keyword evidence="1 4" id="KW-0732">Signal</keyword>
<dbReference type="InterPro" id="IPR011042">
    <property type="entry name" value="6-blade_b-propeller_TolB-like"/>
</dbReference>
<evidence type="ECO:0000313" key="8">
    <source>
        <dbReference type="Proteomes" id="UP001303889"/>
    </source>
</evidence>
<dbReference type="PANTHER" id="PTHR14949:SF56">
    <property type="entry name" value="EGF-LIKE-DOMAIN, MULTIPLE 7"/>
    <property type="match status" value="1"/>
</dbReference>
<dbReference type="EMBL" id="MU855433">
    <property type="protein sequence ID" value="KAK3903727.1"/>
    <property type="molecule type" value="Genomic_DNA"/>
</dbReference>
<sequence length="758" mass="79878">MGFRRRFTAAALLAASLSACVAAADVEIPVSALTAEVESDWTSVYYGKTPLLLGNDGSAATGGWRAWNIDSASPLTQAHAEAPGRRTKLVTAIHGSHDDKKSSALAVSIGQPDSILRAWELSSFDEVKSARTTVLGDWSALCSWKSPTGGDYVYLFGKKQAKVFLVRKDKKDTEFVEIQSFGLPIEPSGCATSPTLGKMFFSADDDKDVYVFTLAESTSAPVIGKIGEAEDDVTGVAAYVSSTPGVDYLLVAMKDTVAVYAPPFKLLGNLKLVGHEDIEIQGLNVYQGATSKYPSGVLTYAIEAEDITGFGVSSLDGAIQALGLKVNTKYDPTVGCGKPSTICSACSNNGFCTKNGKGIECSCFAGFTGKSCKAYTCEDNCSGNGKCVGPNECKCNAGWGGLHCSFVLVQSVAETEANGGDGDDPAIWISPADRGQSRIITTTKSAHGAGLGVFDLSGKLLQTIPAGEPNNVDIIYNFPLGSRKVDLAYAACRADNTLCLFEITPNGSLAPLPSGSGTHPTPKGFKVYGSCTYRSPSTHKQYLFVNSKTSLYLQYELSSLPNGTLTTTLVRSFPAGSGGQVEGCVADEENGYLFVGEEPYALWRYDAEPTEAAPKGVVVGTVGDGHMRADVEGVTLVYGKKRDEGYIIVSNQGVSAYNVYRRAAPHEFVMTFTVEWSGDGKVDGVSNTDGIAAVGTGLGDKFPGGLVVVHDDANELTGGGTSAEASFKLVPLERVLGAEAVKKLGLMAEVDENWDPRA</sequence>
<dbReference type="PROSITE" id="PS01186">
    <property type="entry name" value="EGF_2"/>
    <property type="match status" value="1"/>
</dbReference>
<feature type="domain" description="EGF-like" evidence="5">
    <location>
        <begin position="373"/>
        <end position="405"/>
    </location>
</feature>
<evidence type="ECO:0000313" key="7">
    <source>
        <dbReference type="EMBL" id="KAK3903727.1"/>
    </source>
</evidence>
<keyword evidence="2 3" id="KW-1015">Disulfide bond</keyword>
<dbReference type="AlphaFoldDB" id="A0AAN6MMN7"/>
<feature type="domain" description="BPP" evidence="6">
    <location>
        <begin position="399"/>
        <end position="741"/>
    </location>
</feature>
<name>A0AAN6MMN7_9PEZI</name>
<dbReference type="PROSITE" id="PS00022">
    <property type="entry name" value="EGF_1"/>
    <property type="match status" value="1"/>
</dbReference>
<proteinExistence type="predicted"/>
<dbReference type="GO" id="GO:0016158">
    <property type="term" value="F:inositol hexakisphosphate 3-phosphatase activity"/>
    <property type="evidence" value="ECO:0007669"/>
    <property type="project" value="InterPro"/>
</dbReference>
<dbReference type="InterPro" id="IPR050969">
    <property type="entry name" value="Dev_Signal_Modulators"/>
</dbReference>
<dbReference type="Pfam" id="PF02333">
    <property type="entry name" value="Phytase"/>
    <property type="match status" value="1"/>
</dbReference>
<evidence type="ECO:0000256" key="1">
    <source>
        <dbReference type="ARBA" id="ARBA00022729"/>
    </source>
</evidence>
<dbReference type="Gene3D" id="2.10.25.10">
    <property type="entry name" value="Laminin"/>
    <property type="match status" value="1"/>
</dbReference>
<dbReference type="PROSITE" id="PS51662">
    <property type="entry name" value="BP_PHYTASE"/>
    <property type="match status" value="2"/>
</dbReference>
<keyword evidence="3" id="KW-0245">EGF-like domain</keyword>
<keyword evidence="8" id="KW-1185">Reference proteome</keyword>
<dbReference type="InterPro" id="IPR003431">
    <property type="entry name" value="B-propeller_Phytase"/>
</dbReference>
<evidence type="ECO:0000259" key="5">
    <source>
        <dbReference type="PROSITE" id="PS50026"/>
    </source>
</evidence>
<dbReference type="Gene3D" id="2.120.10.30">
    <property type="entry name" value="TolB, C-terminal domain"/>
    <property type="match status" value="2"/>
</dbReference>
<evidence type="ECO:0000256" key="3">
    <source>
        <dbReference type="PROSITE-ProRule" id="PRU00076"/>
    </source>
</evidence>
<reference evidence="7" key="1">
    <citation type="journal article" date="2023" name="Mol. Phylogenet. Evol.">
        <title>Genome-scale phylogeny and comparative genomics of the fungal order Sordariales.</title>
        <authorList>
            <person name="Hensen N."/>
            <person name="Bonometti L."/>
            <person name="Westerberg I."/>
            <person name="Brannstrom I.O."/>
            <person name="Guillou S."/>
            <person name="Cros-Aarteil S."/>
            <person name="Calhoun S."/>
            <person name="Haridas S."/>
            <person name="Kuo A."/>
            <person name="Mondo S."/>
            <person name="Pangilinan J."/>
            <person name="Riley R."/>
            <person name="LaButti K."/>
            <person name="Andreopoulos B."/>
            <person name="Lipzen A."/>
            <person name="Chen C."/>
            <person name="Yan M."/>
            <person name="Daum C."/>
            <person name="Ng V."/>
            <person name="Clum A."/>
            <person name="Steindorff A."/>
            <person name="Ohm R.A."/>
            <person name="Martin F."/>
            <person name="Silar P."/>
            <person name="Natvig D.O."/>
            <person name="Lalanne C."/>
            <person name="Gautier V."/>
            <person name="Ament-Velasquez S.L."/>
            <person name="Kruys A."/>
            <person name="Hutchinson M.I."/>
            <person name="Powell A.J."/>
            <person name="Barry K."/>
            <person name="Miller A.N."/>
            <person name="Grigoriev I.V."/>
            <person name="Debuchy R."/>
            <person name="Gladieux P."/>
            <person name="Hiltunen Thoren M."/>
            <person name="Johannesson H."/>
        </authorList>
    </citation>
    <scope>NUCLEOTIDE SEQUENCE</scope>
    <source>
        <strain evidence="7">CBS 103.79</strain>
    </source>
</reference>
<evidence type="ECO:0000256" key="4">
    <source>
        <dbReference type="SAM" id="SignalP"/>
    </source>
</evidence>
<protein>
    <submittedName>
        <fullName evidence="7">3-phytase</fullName>
    </submittedName>
</protein>
<dbReference type="Proteomes" id="UP001303889">
    <property type="component" value="Unassembled WGS sequence"/>
</dbReference>
<feature type="chain" id="PRO_5042850923" evidence="4">
    <location>
        <begin position="24"/>
        <end position="758"/>
    </location>
</feature>
<feature type="domain" description="BPP" evidence="6">
    <location>
        <begin position="18"/>
        <end position="322"/>
    </location>
</feature>
<dbReference type="SMART" id="SM00181">
    <property type="entry name" value="EGF"/>
    <property type="match status" value="2"/>
</dbReference>
<dbReference type="PANTHER" id="PTHR14949">
    <property type="entry name" value="EGF-LIKE-DOMAIN, MULTIPLE 7, 8"/>
    <property type="match status" value="1"/>
</dbReference>
<organism evidence="7 8">
    <name type="scientific">Staphylotrichum tortipilum</name>
    <dbReference type="NCBI Taxonomy" id="2831512"/>
    <lineage>
        <taxon>Eukaryota</taxon>
        <taxon>Fungi</taxon>
        <taxon>Dikarya</taxon>
        <taxon>Ascomycota</taxon>
        <taxon>Pezizomycotina</taxon>
        <taxon>Sordariomycetes</taxon>
        <taxon>Sordariomycetidae</taxon>
        <taxon>Sordariales</taxon>
        <taxon>Chaetomiaceae</taxon>
        <taxon>Staphylotrichum</taxon>
    </lineage>
</organism>
<accession>A0AAN6MMN7</accession>
<dbReference type="CDD" id="cd00054">
    <property type="entry name" value="EGF_CA"/>
    <property type="match status" value="1"/>
</dbReference>
<feature type="disulfide bond" evidence="3">
    <location>
        <begin position="377"/>
        <end position="387"/>
    </location>
</feature>
<evidence type="ECO:0000259" key="6">
    <source>
        <dbReference type="PROSITE" id="PS51662"/>
    </source>
</evidence>
<feature type="signal peptide" evidence="4">
    <location>
        <begin position="1"/>
        <end position="23"/>
    </location>
</feature>
<gene>
    <name evidence="7" type="ORF">C8A05DRAFT_32539</name>
</gene>
<evidence type="ECO:0000256" key="2">
    <source>
        <dbReference type="ARBA" id="ARBA00023157"/>
    </source>
</evidence>
<dbReference type="PROSITE" id="PS51257">
    <property type="entry name" value="PROKAR_LIPOPROTEIN"/>
    <property type="match status" value="1"/>
</dbReference>
<comment type="caution">
    <text evidence="3">Lacks conserved residue(s) required for the propagation of feature annotation.</text>
</comment>
<dbReference type="SUPFAM" id="SSF50956">
    <property type="entry name" value="Thermostable phytase (3-phytase)"/>
    <property type="match status" value="2"/>
</dbReference>
<dbReference type="InterPro" id="IPR000742">
    <property type="entry name" value="EGF"/>
</dbReference>
<comment type="caution">
    <text evidence="7">The sequence shown here is derived from an EMBL/GenBank/DDBJ whole genome shotgun (WGS) entry which is preliminary data.</text>
</comment>
<reference evidence="7" key="2">
    <citation type="submission" date="2023-05" db="EMBL/GenBank/DDBJ databases">
        <authorList>
            <consortium name="Lawrence Berkeley National Laboratory"/>
            <person name="Steindorff A."/>
            <person name="Hensen N."/>
            <person name="Bonometti L."/>
            <person name="Westerberg I."/>
            <person name="Brannstrom I.O."/>
            <person name="Guillou S."/>
            <person name="Cros-Aarteil S."/>
            <person name="Calhoun S."/>
            <person name="Haridas S."/>
            <person name="Kuo A."/>
            <person name="Mondo S."/>
            <person name="Pangilinan J."/>
            <person name="Riley R."/>
            <person name="Labutti K."/>
            <person name="Andreopoulos B."/>
            <person name="Lipzen A."/>
            <person name="Chen C."/>
            <person name="Yanf M."/>
            <person name="Daum C."/>
            <person name="Ng V."/>
            <person name="Clum A."/>
            <person name="Ohm R."/>
            <person name="Martin F."/>
            <person name="Silar P."/>
            <person name="Natvig D."/>
            <person name="Lalanne C."/>
            <person name="Gautier V."/>
            <person name="Ament-Velasquez S.L."/>
            <person name="Kruys A."/>
            <person name="Hutchinson M.I."/>
            <person name="Powell A.J."/>
            <person name="Barry K."/>
            <person name="Miller A.N."/>
            <person name="Grigoriev I.V."/>
            <person name="Debuchy R."/>
            <person name="Gladieux P."/>
            <person name="Thoren M.H."/>
            <person name="Johannesson H."/>
        </authorList>
    </citation>
    <scope>NUCLEOTIDE SEQUENCE</scope>
    <source>
        <strain evidence="7">CBS 103.79</strain>
    </source>
</reference>
<feature type="disulfide bond" evidence="3">
    <location>
        <begin position="395"/>
        <end position="404"/>
    </location>
</feature>